<evidence type="ECO:0000313" key="2">
    <source>
        <dbReference type="EMBL" id="EPZ36457.1"/>
    </source>
</evidence>
<accession>A0A075B4L9</accession>
<dbReference type="Proteomes" id="UP000030755">
    <property type="component" value="Unassembled WGS sequence"/>
</dbReference>
<sequence>MINIYHSIPQPPVYDGSDRYINLAQDYIKSIKYNFTGIQIYTINKKRPFSYLMKTAKEMIKYGMPIKCLEACVLAMYLTCAMKNTVRFPLSFKTRVGNNTHIVLVIFSNGKYGAMGLSRKGDLMDKPLKYTSLTNLIKEFVRCYESST</sequence>
<proteinExistence type="predicted"/>
<dbReference type="HOGENOM" id="CLU_127917_0_0_1"/>
<evidence type="ECO:0000256" key="1">
    <source>
        <dbReference type="PIRSR" id="PIRSR628131-1"/>
    </source>
</evidence>
<feature type="active site" evidence="1">
    <location>
        <position position="68"/>
    </location>
</feature>
<reference evidence="2 3" key="1">
    <citation type="journal article" date="2013" name="Curr. Biol.">
        <title>Shared signatures of parasitism and phylogenomics unite Cryptomycota and microsporidia.</title>
        <authorList>
            <person name="James T.Y."/>
            <person name="Pelin A."/>
            <person name="Bonen L."/>
            <person name="Ahrendt S."/>
            <person name="Sain D."/>
            <person name="Corradi N."/>
            <person name="Stajich J.E."/>
        </authorList>
    </citation>
    <scope>NUCLEOTIDE SEQUENCE [LARGE SCALE GENOMIC DNA]</scope>
    <source>
        <strain evidence="2 3">CSF55</strain>
    </source>
</reference>
<dbReference type="STRING" id="988480.A0A075B4L9"/>
<dbReference type="AlphaFoldDB" id="A0A075B4L9"/>
<protein>
    <submittedName>
        <fullName evidence="2">Uncharacterized protein</fullName>
    </submittedName>
</protein>
<name>A0A075B4L9_ROZAC</name>
<dbReference type="OrthoDB" id="9974232at2759"/>
<dbReference type="Pfam" id="PF14822">
    <property type="entry name" value="Vasohibin"/>
    <property type="match status" value="1"/>
</dbReference>
<gene>
    <name evidence="2" type="ORF">O9G_003328</name>
</gene>
<dbReference type="PANTHER" id="PTHR15750:SF2">
    <property type="entry name" value="VASOHIBIN"/>
    <property type="match status" value="1"/>
</dbReference>
<dbReference type="InterPro" id="IPR028131">
    <property type="entry name" value="VASH1"/>
</dbReference>
<feature type="active site" evidence="1">
    <location>
        <position position="101"/>
    </location>
</feature>
<organism evidence="2 3">
    <name type="scientific">Rozella allomycis (strain CSF55)</name>
    <dbReference type="NCBI Taxonomy" id="988480"/>
    <lineage>
        <taxon>Eukaryota</taxon>
        <taxon>Fungi</taxon>
        <taxon>Fungi incertae sedis</taxon>
        <taxon>Cryptomycota</taxon>
        <taxon>Cryptomycota incertae sedis</taxon>
        <taxon>Rozella</taxon>
    </lineage>
</organism>
<keyword evidence="3" id="KW-1185">Reference proteome</keyword>
<dbReference type="PANTHER" id="PTHR15750">
    <property type="entry name" value="VASOHIBIN-1-LIKE ISOFORM X2"/>
    <property type="match status" value="1"/>
</dbReference>
<dbReference type="OMA" id="INIYHSI"/>
<dbReference type="EMBL" id="KE560559">
    <property type="protein sequence ID" value="EPZ36457.1"/>
    <property type="molecule type" value="Genomic_DNA"/>
</dbReference>
<dbReference type="GO" id="GO:0005737">
    <property type="term" value="C:cytoplasm"/>
    <property type="evidence" value="ECO:0007669"/>
    <property type="project" value="InterPro"/>
</dbReference>
<feature type="active site" evidence="1">
    <location>
        <position position="118"/>
    </location>
</feature>
<evidence type="ECO:0000313" key="3">
    <source>
        <dbReference type="Proteomes" id="UP000030755"/>
    </source>
</evidence>